<keyword evidence="7 12" id="KW-0648">Protein biosynthesis</keyword>
<dbReference type="FunFam" id="1.10.240.10:FF:000002">
    <property type="entry name" value="Tryptophan--tRNA ligase"/>
    <property type="match status" value="1"/>
</dbReference>
<dbReference type="Gene3D" id="3.40.50.620">
    <property type="entry name" value="HUPs"/>
    <property type="match status" value="1"/>
</dbReference>
<dbReference type="InterPro" id="IPR001412">
    <property type="entry name" value="aa-tRNA-synth_I_CS"/>
</dbReference>
<accession>G3APS0</accession>
<evidence type="ECO:0000256" key="12">
    <source>
        <dbReference type="RuleBase" id="RU363036"/>
    </source>
</evidence>
<dbReference type="PRINTS" id="PR01039">
    <property type="entry name" value="TRNASYNTHTRP"/>
</dbReference>
<dbReference type="GO" id="GO:0004830">
    <property type="term" value="F:tryptophan-tRNA ligase activity"/>
    <property type="evidence" value="ECO:0007669"/>
    <property type="project" value="UniProtKB-EC"/>
</dbReference>
<dbReference type="PANTHER" id="PTHR43766:SF1">
    <property type="entry name" value="TRYPTOPHAN--TRNA LIGASE, MITOCHONDRIAL"/>
    <property type="match status" value="1"/>
</dbReference>
<dbReference type="RefSeq" id="XP_007375517.1">
    <property type="nucleotide sequence ID" value="XM_007375455.1"/>
</dbReference>
<evidence type="ECO:0000256" key="2">
    <source>
        <dbReference type="ARBA" id="ARBA00005594"/>
    </source>
</evidence>
<dbReference type="HOGENOM" id="CLU_029244_1_3_1"/>
<dbReference type="PANTHER" id="PTHR43766">
    <property type="entry name" value="TRYPTOPHAN--TRNA LIGASE, MITOCHONDRIAL"/>
    <property type="match status" value="1"/>
</dbReference>
<keyword evidence="4 12" id="KW-0436">Ligase</keyword>
<dbReference type="CDD" id="cd00806">
    <property type="entry name" value="TrpRS_core"/>
    <property type="match status" value="1"/>
</dbReference>
<dbReference type="EMBL" id="GL996502">
    <property type="protein sequence ID" value="EGW32241.1"/>
    <property type="molecule type" value="Genomic_DNA"/>
</dbReference>
<comment type="catalytic activity">
    <reaction evidence="10">
        <text>tRNA(Trp) + L-tryptophan + ATP = L-tryptophyl-tRNA(Trp) + AMP + diphosphate + H(+)</text>
        <dbReference type="Rhea" id="RHEA:24080"/>
        <dbReference type="Rhea" id="RHEA-COMP:9671"/>
        <dbReference type="Rhea" id="RHEA-COMP:9705"/>
        <dbReference type="ChEBI" id="CHEBI:15378"/>
        <dbReference type="ChEBI" id="CHEBI:30616"/>
        <dbReference type="ChEBI" id="CHEBI:33019"/>
        <dbReference type="ChEBI" id="CHEBI:57912"/>
        <dbReference type="ChEBI" id="CHEBI:78442"/>
        <dbReference type="ChEBI" id="CHEBI:78535"/>
        <dbReference type="ChEBI" id="CHEBI:456215"/>
        <dbReference type="EC" id="6.1.1.2"/>
    </reaction>
</comment>
<dbReference type="InParanoid" id="G3APS0"/>
<comment type="similarity">
    <text evidence="2 12">Belongs to the class-I aminoacyl-tRNA synthetase family.</text>
</comment>
<evidence type="ECO:0000256" key="8">
    <source>
        <dbReference type="ARBA" id="ARBA00023146"/>
    </source>
</evidence>
<dbReference type="OrthoDB" id="15808at2759"/>
<proteinExistence type="inferred from homology"/>
<dbReference type="KEGG" id="spaa:SPAPADRAFT_61321"/>
<evidence type="ECO:0000256" key="7">
    <source>
        <dbReference type="ARBA" id="ARBA00022917"/>
    </source>
</evidence>
<evidence type="ECO:0000256" key="3">
    <source>
        <dbReference type="ARBA" id="ARBA00013161"/>
    </source>
</evidence>
<dbReference type="Gene3D" id="1.10.240.10">
    <property type="entry name" value="Tyrosyl-Transfer RNA Synthetase"/>
    <property type="match status" value="1"/>
</dbReference>
<dbReference type="GO" id="GO:0005524">
    <property type="term" value="F:ATP binding"/>
    <property type="evidence" value="ECO:0007669"/>
    <property type="project" value="UniProtKB-KW"/>
</dbReference>
<dbReference type="EC" id="6.1.1.2" evidence="3"/>
<dbReference type="InterPro" id="IPR002305">
    <property type="entry name" value="aa-tRNA-synth_Ic"/>
</dbReference>
<evidence type="ECO:0000256" key="4">
    <source>
        <dbReference type="ARBA" id="ARBA00022598"/>
    </source>
</evidence>
<dbReference type="OMA" id="GWGQFKP"/>
<evidence type="ECO:0000256" key="6">
    <source>
        <dbReference type="ARBA" id="ARBA00022840"/>
    </source>
</evidence>
<dbReference type="Pfam" id="PF00579">
    <property type="entry name" value="tRNA-synt_1b"/>
    <property type="match status" value="1"/>
</dbReference>
<evidence type="ECO:0000313" key="13">
    <source>
        <dbReference type="EMBL" id="EGW32241.1"/>
    </source>
</evidence>
<dbReference type="Proteomes" id="UP000000709">
    <property type="component" value="Unassembled WGS sequence"/>
</dbReference>
<dbReference type="GeneID" id="18873841"/>
<dbReference type="STRING" id="619300.G3APS0"/>
<sequence length="370" mass="41497">MTVGKTIASKAARTVQEISKNQHLPNNSRVFSLIQPTGKFHIGNYLGAIQSWKTLSETESPGTQYIFGIADLHAITTGVKPAGELRSNRHEAMAGILSCGLNPKKCILFHQSSVPEHAELHWYLTCLTSMGALNRMTQWKSKARQLGDDESDQLKFLEHTKAGLLCYPILQAADILIYRSTHVPVGDDQSQHLEMCRSVAINFNNSYKTNFFPIPQTLLTPSKKILSLRNPLKKMSKSDPDQSSCIYITDAPEVIAKKIRKATTDSVQGPVYFDPEARPGVSNLINILSGVTSQSIEQVVEDLAYVKDHKQFKDHVTDVLVTEFKQQRELFEELMKDGVYLEKVCHEGRDKAREIATKNIEEVRKLIGMD</sequence>
<dbReference type="AlphaFoldDB" id="G3APS0"/>
<dbReference type="InterPro" id="IPR002306">
    <property type="entry name" value="Trp-tRNA-ligase"/>
</dbReference>
<comment type="subcellular location">
    <subcellularLocation>
        <location evidence="1">Mitochondrion matrix</location>
    </subcellularLocation>
</comment>
<dbReference type="InterPro" id="IPR050203">
    <property type="entry name" value="Trp-tRNA_synthetase"/>
</dbReference>
<keyword evidence="14" id="KW-1185">Reference proteome</keyword>
<organism evidence="14">
    <name type="scientific">Spathaspora passalidarum (strain NRRL Y-27907 / 11-Y1)</name>
    <dbReference type="NCBI Taxonomy" id="619300"/>
    <lineage>
        <taxon>Eukaryota</taxon>
        <taxon>Fungi</taxon>
        <taxon>Dikarya</taxon>
        <taxon>Ascomycota</taxon>
        <taxon>Saccharomycotina</taxon>
        <taxon>Pichiomycetes</taxon>
        <taxon>Debaryomycetaceae</taxon>
        <taxon>Spathaspora</taxon>
    </lineage>
</organism>
<dbReference type="InterPro" id="IPR014729">
    <property type="entry name" value="Rossmann-like_a/b/a_fold"/>
</dbReference>
<evidence type="ECO:0000256" key="11">
    <source>
        <dbReference type="ARBA" id="ARBA00069760"/>
    </source>
</evidence>
<keyword evidence="5 12" id="KW-0547">Nucleotide-binding</keyword>
<dbReference type="eggNOG" id="KOG2713">
    <property type="taxonomic scope" value="Eukaryota"/>
</dbReference>
<dbReference type="NCBIfam" id="TIGR00233">
    <property type="entry name" value="trpS"/>
    <property type="match status" value="1"/>
</dbReference>
<dbReference type="SUPFAM" id="SSF52374">
    <property type="entry name" value="Nucleotidylyl transferase"/>
    <property type="match status" value="1"/>
</dbReference>
<keyword evidence="6 12" id="KW-0067">ATP-binding</keyword>
<evidence type="ECO:0000256" key="5">
    <source>
        <dbReference type="ARBA" id="ARBA00022741"/>
    </source>
</evidence>
<name>G3APS0_SPAPN</name>
<evidence type="ECO:0000256" key="10">
    <source>
        <dbReference type="ARBA" id="ARBA00049929"/>
    </source>
</evidence>
<dbReference type="GO" id="GO:0070183">
    <property type="term" value="P:mitochondrial tryptophanyl-tRNA aminoacylation"/>
    <property type="evidence" value="ECO:0007669"/>
    <property type="project" value="EnsemblFungi"/>
</dbReference>
<dbReference type="HAMAP" id="MF_00140_B">
    <property type="entry name" value="Trp_tRNA_synth_B"/>
    <property type="match status" value="1"/>
</dbReference>
<dbReference type="FunCoup" id="G3APS0">
    <property type="interactions" value="425"/>
</dbReference>
<reference evidence="13 14" key="1">
    <citation type="journal article" date="2011" name="Proc. Natl. Acad. Sci. U.S.A.">
        <title>Comparative genomics of xylose-fermenting fungi for enhanced biofuel production.</title>
        <authorList>
            <person name="Wohlbach D.J."/>
            <person name="Kuo A."/>
            <person name="Sato T.K."/>
            <person name="Potts K.M."/>
            <person name="Salamov A.A."/>
            <person name="LaButti K.M."/>
            <person name="Sun H."/>
            <person name="Clum A."/>
            <person name="Pangilinan J.L."/>
            <person name="Lindquist E.A."/>
            <person name="Lucas S."/>
            <person name="Lapidus A."/>
            <person name="Jin M."/>
            <person name="Gunawan C."/>
            <person name="Balan V."/>
            <person name="Dale B.E."/>
            <person name="Jeffries T.W."/>
            <person name="Zinkel R."/>
            <person name="Barry K.W."/>
            <person name="Grigoriev I.V."/>
            <person name="Gasch A.P."/>
        </authorList>
    </citation>
    <scope>NUCLEOTIDE SEQUENCE [LARGE SCALE GENOMIC DNA]</scope>
    <source>
        <strain evidence="14">NRRL Y-27907 / 11-Y1</strain>
    </source>
</reference>
<gene>
    <name evidence="13" type="ORF">SPAPADRAFT_61321</name>
</gene>
<keyword evidence="8 12" id="KW-0030">Aminoacyl-tRNA synthetase</keyword>
<evidence type="ECO:0000256" key="1">
    <source>
        <dbReference type="ARBA" id="ARBA00004305"/>
    </source>
</evidence>
<dbReference type="PROSITE" id="PS00178">
    <property type="entry name" value="AA_TRNA_LIGASE_I"/>
    <property type="match status" value="1"/>
</dbReference>
<evidence type="ECO:0000256" key="9">
    <source>
        <dbReference type="ARBA" id="ARBA00030268"/>
    </source>
</evidence>
<dbReference type="GO" id="GO:0005759">
    <property type="term" value="C:mitochondrial matrix"/>
    <property type="evidence" value="ECO:0007669"/>
    <property type="project" value="UniProtKB-SubCell"/>
</dbReference>
<protein>
    <recommendedName>
        <fullName evidence="11">Tryptophan--tRNA ligase, mitochondrial</fullName>
        <ecNumber evidence="3">6.1.1.2</ecNumber>
    </recommendedName>
    <alternativeName>
        <fullName evidence="9">Tryptophanyl-tRNA synthetase</fullName>
    </alternativeName>
</protein>
<dbReference type="InterPro" id="IPR024109">
    <property type="entry name" value="Trp-tRNA-ligase_bac-type"/>
</dbReference>
<evidence type="ECO:0000313" key="14">
    <source>
        <dbReference type="Proteomes" id="UP000000709"/>
    </source>
</evidence>
<dbReference type="FunFam" id="3.40.50.620:FF:000082">
    <property type="entry name" value="MSW1p Mitochondrial tryptophanyl-tRNA synthetase"/>
    <property type="match status" value="1"/>
</dbReference>